<dbReference type="AlphaFoldDB" id="A0A9P7UQG5"/>
<dbReference type="Proteomes" id="UP001049176">
    <property type="component" value="Chromosome 7"/>
</dbReference>
<sequence>MDLYRDPMDDMSMNGSADMDLCSFFGNITTPSLTNLSIGRYNPTIIEYNDEYTPRGIEWAPFILDHATAKALHEFLARSGPPSLTSLALTGIHFEDPGDLFDILTAQSPTLLRLSLVMCNSKSGSRAELWEDFFRLMASPVTTDSEFLGNLDELEFEYYSLRGVRDNHDPLYEMVKSRCRVADPSTKKLSRLRIFCHDGGYYPPIYHRVIKRLEEFSEDMLQLEVTERDFDKVPLGPVYMNTTWRHTTPPTIHYLPM</sequence>
<proteinExistence type="predicted"/>
<gene>
    <name evidence="1" type="ORF">E1B28_011669</name>
</gene>
<evidence type="ECO:0000313" key="1">
    <source>
        <dbReference type="EMBL" id="KAG7090050.1"/>
    </source>
</evidence>
<protein>
    <submittedName>
        <fullName evidence="1">Uncharacterized protein</fullName>
    </submittedName>
</protein>
<dbReference type="RefSeq" id="XP_043006520.1">
    <property type="nucleotide sequence ID" value="XM_043156725.1"/>
</dbReference>
<dbReference type="KEGG" id="more:E1B28_011669"/>
<dbReference type="EMBL" id="CM032187">
    <property type="protein sequence ID" value="KAG7090050.1"/>
    <property type="molecule type" value="Genomic_DNA"/>
</dbReference>
<name>A0A9P7UQG5_9AGAR</name>
<organism evidence="1 2">
    <name type="scientific">Marasmius oreades</name>
    <name type="common">fairy-ring Marasmius</name>
    <dbReference type="NCBI Taxonomy" id="181124"/>
    <lineage>
        <taxon>Eukaryota</taxon>
        <taxon>Fungi</taxon>
        <taxon>Dikarya</taxon>
        <taxon>Basidiomycota</taxon>
        <taxon>Agaricomycotina</taxon>
        <taxon>Agaricomycetes</taxon>
        <taxon>Agaricomycetidae</taxon>
        <taxon>Agaricales</taxon>
        <taxon>Marasmiineae</taxon>
        <taxon>Marasmiaceae</taxon>
        <taxon>Marasmius</taxon>
    </lineage>
</organism>
<keyword evidence="2" id="KW-1185">Reference proteome</keyword>
<evidence type="ECO:0000313" key="2">
    <source>
        <dbReference type="Proteomes" id="UP001049176"/>
    </source>
</evidence>
<dbReference type="GeneID" id="66080744"/>
<reference evidence="1" key="1">
    <citation type="journal article" date="2021" name="Genome Biol. Evol.">
        <title>The assembled and annotated genome of the fairy-ring fungus Marasmius oreades.</title>
        <authorList>
            <person name="Hiltunen M."/>
            <person name="Ament-Velasquez S.L."/>
            <person name="Johannesson H."/>
        </authorList>
    </citation>
    <scope>NUCLEOTIDE SEQUENCE</scope>
    <source>
        <strain evidence="1">03SP1</strain>
    </source>
</reference>
<comment type="caution">
    <text evidence="1">The sequence shown here is derived from an EMBL/GenBank/DDBJ whole genome shotgun (WGS) entry which is preliminary data.</text>
</comment>
<accession>A0A9P7UQG5</accession>